<evidence type="ECO:0000256" key="4">
    <source>
        <dbReference type="ARBA" id="ARBA00023136"/>
    </source>
</evidence>
<feature type="transmembrane region" description="Helical" evidence="6">
    <location>
        <begin position="157"/>
        <end position="176"/>
    </location>
</feature>
<name>A0ABR7JQS6_9FIRM</name>
<reference evidence="7 8" key="1">
    <citation type="submission" date="2020-08" db="EMBL/GenBank/DDBJ databases">
        <authorList>
            <person name="Liu C."/>
            <person name="Sun Q."/>
        </authorList>
    </citation>
    <scope>NUCLEOTIDE SEQUENCE [LARGE SCALE GENOMIC DNA]</scope>
    <source>
        <strain evidence="7 8">NSJ-18</strain>
    </source>
</reference>
<accession>A0ABR7JQS6</accession>
<gene>
    <name evidence="7" type="ORF">H8923_09350</name>
</gene>
<evidence type="ECO:0000313" key="8">
    <source>
        <dbReference type="Proteomes" id="UP000609849"/>
    </source>
</evidence>
<keyword evidence="8" id="KW-1185">Reference proteome</keyword>
<dbReference type="PROSITE" id="PS01005">
    <property type="entry name" value="FORMATE_NITRITE_TP_1"/>
    <property type="match status" value="1"/>
</dbReference>
<proteinExistence type="inferred from homology"/>
<evidence type="ECO:0000256" key="5">
    <source>
        <dbReference type="ARBA" id="ARBA00049660"/>
    </source>
</evidence>
<organism evidence="7 8">
    <name type="scientific">Romboutsia faecis</name>
    <dbReference type="NCBI Taxonomy" id="2764597"/>
    <lineage>
        <taxon>Bacteria</taxon>
        <taxon>Bacillati</taxon>
        <taxon>Bacillota</taxon>
        <taxon>Clostridia</taxon>
        <taxon>Peptostreptococcales</taxon>
        <taxon>Peptostreptococcaceae</taxon>
        <taxon>Romboutsia</taxon>
    </lineage>
</organism>
<feature type="transmembrane region" description="Helical" evidence="6">
    <location>
        <begin position="222"/>
        <end position="249"/>
    </location>
</feature>
<dbReference type="Proteomes" id="UP000609849">
    <property type="component" value="Unassembled WGS sequence"/>
</dbReference>
<dbReference type="Gene3D" id="1.20.1080.10">
    <property type="entry name" value="Glycerol uptake facilitator protein"/>
    <property type="match status" value="1"/>
</dbReference>
<dbReference type="InterPro" id="IPR023271">
    <property type="entry name" value="Aquaporin-like"/>
</dbReference>
<keyword evidence="4 6" id="KW-0472">Membrane</keyword>
<keyword evidence="2 6" id="KW-0812">Transmembrane</keyword>
<evidence type="ECO:0000256" key="3">
    <source>
        <dbReference type="ARBA" id="ARBA00022989"/>
    </source>
</evidence>
<dbReference type="InterPro" id="IPR024002">
    <property type="entry name" value="For/NO2_transpt_CS"/>
</dbReference>
<comment type="subcellular location">
    <subcellularLocation>
        <location evidence="1">Membrane</location>
        <topology evidence="1">Multi-pass membrane protein</topology>
    </subcellularLocation>
</comment>
<keyword evidence="3 6" id="KW-1133">Transmembrane helix</keyword>
<feature type="transmembrane region" description="Helical" evidence="6">
    <location>
        <begin position="107"/>
        <end position="130"/>
    </location>
</feature>
<feature type="transmembrane region" description="Helical" evidence="6">
    <location>
        <begin position="188"/>
        <end position="210"/>
    </location>
</feature>
<dbReference type="InterPro" id="IPR000292">
    <property type="entry name" value="For/NO2_transpt"/>
</dbReference>
<feature type="transmembrane region" description="Helical" evidence="6">
    <location>
        <begin position="63"/>
        <end position="86"/>
    </location>
</feature>
<comment type="caution">
    <text evidence="7">The sequence shown here is derived from an EMBL/GenBank/DDBJ whole genome shotgun (WGS) entry which is preliminary data.</text>
</comment>
<dbReference type="PANTHER" id="PTHR30520:SF6">
    <property type="entry name" value="FORMATE_NITRATE FAMILY TRANSPORTER (EUROFUNG)"/>
    <property type="match status" value="1"/>
</dbReference>
<dbReference type="EMBL" id="JACRWE010000004">
    <property type="protein sequence ID" value="MBC5996966.1"/>
    <property type="molecule type" value="Genomic_DNA"/>
</dbReference>
<comment type="similarity">
    <text evidence="5">Belongs to the FNT transporter (TC 1.A.16) family.</text>
</comment>
<dbReference type="RefSeq" id="WP_153972292.1">
    <property type="nucleotide sequence ID" value="NZ_JACRWE010000004.1"/>
</dbReference>
<feature type="transmembrane region" description="Helical" evidence="6">
    <location>
        <begin position="30"/>
        <end position="51"/>
    </location>
</feature>
<sequence>MDKKFLTPGEIAKATINAGIKKANLSIKSCMILGILAGFFIGLGGLANIIISQSIGVFDAGLAKFLGAMVFPVGLMLVVICGAELFTGNNLMSLAVMDKKITIGKMFRNWGLVWCANFIGSLALVLLIYYSNSLGGDAAAKAIAIGEAKASIPLMDAFLRGILCNIVVVLAVWFATAAQDIISKIFSCWFPIMLFVLCGFEHSVANMFFIPMGMILGGNIAIQNLIVSIIVVTLGNIVGGALIVPFMYYHCYIKEDNNKSVSNATK</sequence>
<evidence type="ECO:0000256" key="2">
    <source>
        <dbReference type="ARBA" id="ARBA00022692"/>
    </source>
</evidence>
<protein>
    <submittedName>
        <fullName evidence="7">Formate/nitrite transporter family protein</fullName>
    </submittedName>
</protein>
<evidence type="ECO:0000256" key="1">
    <source>
        <dbReference type="ARBA" id="ARBA00004141"/>
    </source>
</evidence>
<dbReference type="Pfam" id="PF01226">
    <property type="entry name" value="Form_Nir_trans"/>
    <property type="match status" value="1"/>
</dbReference>
<dbReference type="PANTHER" id="PTHR30520">
    <property type="entry name" value="FORMATE TRANSPORTER-RELATED"/>
    <property type="match status" value="1"/>
</dbReference>
<evidence type="ECO:0000256" key="6">
    <source>
        <dbReference type="SAM" id="Phobius"/>
    </source>
</evidence>
<evidence type="ECO:0000313" key="7">
    <source>
        <dbReference type="EMBL" id="MBC5996966.1"/>
    </source>
</evidence>